<gene>
    <name evidence="2" type="ORF">GFSPODELE1_LOCUS1602</name>
</gene>
<dbReference type="SUPFAM" id="SSF52047">
    <property type="entry name" value="RNI-like"/>
    <property type="match status" value="1"/>
</dbReference>
<protein>
    <recommendedName>
        <fullName evidence="1">F-box domain-containing protein</fullName>
    </recommendedName>
</protein>
<proteinExistence type="predicted"/>
<accession>A0ABP1CNQ3</accession>
<dbReference type="Pfam" id="PF12937">
    <property type="entry name" value="F-box-like"/>
    <property type="match status" value="1"/>
</dbReference>
<evidence type="ECO:0000313" key="2">
    <source>
        <dbReference type="EMBL" id="CAL1697326.1"/>
    </source>
</evidence>
<feature type="domain" description="F-box" evidence="1">
    <location>
        <begin position="70"/>
        <end position="125"/>
    </location>
</feature>
<dbReference type="EMBL" id="OZ037944">
    <property type="protein sequence ID" value="CAL1697326.1"/>
    <property type="molecule type" value="Genomic_DNA"/>
</dbReference>
<organism evidence="2 3">
    <name type="scientific">Somion occarium</name>
    <dbReference type="NCBI Taxonomy" id="3059160"/>
    <lineage>
        <taxon>Eukaryota</taxon>
        <taxon>Fungi</taxon>
        <taxon>Dikarya</taxon>
        <taxon>Basidiomycota</taxon>
        <taxon>Agaricomycotina</taxon>
        <taxon>Agaricomycetes</taxon>
        <taxon>Polyporales</taxon>
        <taxon>Cerrenaceae</taxon>
        <taxon>Somion</taxon>
    </lineage>
</organism>
<evidence type="ECO:0000313" key="3">
    <source>
        <dbReference type="Proteomes" id="UP001497453"/>
    </source>
</evidence>
<dbReference type="Proteomes" id="UP001497453">
    <property type="component" value="Chromosome 1"/>
</dbReference>
<sequence>MDSIPYSFESNLKLSFPNDLWDLLPREIEVRVEAHTTSIQELEAAIVKHRRTIAQFYAVRNVKEVPINARLPQEILCHIFSLYAAMCREDPSLNERPHRWYRCALVCRYWRKLLLSSPQLFTFINLRPVFHLERIVEWLRHSGQMPLVVLLDGGSYEYTLDHHACQQAIAHILAELPRVRSLELIDVYVLFEVGAITSWPPCRQVTELCWTDGEASRFRNAHPPCGNISDKFPNLRSLTITAWNWNTIWSIGFPPTLQRLAVFPDAHIRKRRGMSSRDSVEPLIRKLEGLPAFKTLELYWTGYCAEPFPAEYTVACPQVRALTIDDDAISILAILRYFDCLETLSLNVCFLAGFGRDDHSALKALNRRILAYVMSRANRDLSKSPPILSCGLEIDRASVRFTGSNTLQHSGSQSMEQPWISVRLPRSCTQARPAAEFIATLSPVLSTVESLTLTAAETDYDDERYCVVDYFEAIRERFPNVRSVRVEVKLLPSFLEQMLKPYAAHADQTLILIPFPAVDTLHILAYTVNAFNDELIESLRCVLEARQREAPLKHLVLCCQNSTYSDGGDADVEGVNLDILRSFVEELEIVHVD</sequence>
<dbReference type="Gene3D" id="1.20.1280.50">
    <property type="match status" value="1"/>
</dbReference>
<evidence type="ECO:0000259" key="1">
    <source>
        <dbReference type="Pfam" id="PF12937"/>
    </source>
</evidence>
<name>A0ABP1CNQ3_9APHY</name>
<keyword evidence="3" id="KW-1185">Reference proteome</keyword>
<dbReference type="InterPro" id="IPR001810">
    <property type="entry name" value="F-box_dom"/>
</dbReference>
<reference evidence="3" key="1">
    <citation type="submission" date="2024-04" db="EMBL/GenBank/DDBJ databases">
        <authorList>
            <person name="Shaw F."/>
            <person name="Minotto A."/>
        </authorList>
    </citation>
    <scope>NUCLEOTIDE SEQUENCE [LARGE SCALE GENOMIC DNA]</scope>
</reference>